<comment type="caution">
    <text evidence="3">The sequence shown here is derived from an EMBL/GenBank/DDBJ whole genome shotgun (WGS) entry which is preliminary data.</text>
</comment>
<feature type="domain" description="NodB homology" evidence="2">
    <location>
        <begin position="53"/>
        <end position="230"/>
    </location>
</feature>
<proteinExistence type="predicted"/>
<dbReference type="PANTHER" id="PTHR10587">
    <property type="entry name" value="GLYCOSYL TRANSFERASE-RELATED"/>
    <property type="match status" value="1"/>
</dbReference>
<evidence type="ECO:0000259" key="2">
    <source>
        <dbReference type="PROSITE" id="PS51677"/>
    </source>
</evidence>
<dbReference type="CDD" id="cd10917">
    <property type="entry name" value="CE4_NodB_like_6s_7s"/>
    <property type="match status" value="1"/>
</dbReference>
<accession>A0ABS4K476</accession>
<sequence>MEALRRMKRKISIIVFILLGTVIIMSGLNYFTQGAFKPEAKAIPIYSVDAEEKKVALTFDSSWGTDKTEAILNTLDEYNIKGTFFLVGQWCDDYPEKVKDIAKRGHEIGNHSNKHPNFTAISKETMIKELEVTNAKILELTGNLPRLFRFPEGAYNDEVVETVQRAGFTTVQWDVDSTDWKGYGVEKEYNTVISKTKPGSIVLFHNDGKYTEKTLPQVIEHFKKEGYEFVNVSDLLMKDNYYLNSEGRQMKK</sequence>
<keyword evidence="4" id="KW-1185">Reference proteome</keyword>
<name>A0ABS4K476_9CLOT</name>
<dbReference type="EMBL" id="JAGGLL010000011">
    <property type="protein sequence ID" value="MBP2021931.1"/>
    <property type="molecule type" value="Genomic_DNA"/>
</dbReference>
<feature type="transmembrane region" description="Helical" evidence="1">
    <location>
        <begin position="12"/>
        <end position="31"/>
    </location>
</feature>
<dbReference type="PROSITE" id="PS51677">
    <property type="entry name" value="NODB"/>
    <property type="match status" value="1"/>
</dbReference>
<dbReference type="InterPro" id="IPR014132">
    <property type="entry name" value="PdaB-like"/>
</dbReference>
<evidence type="ECO:0000313" key="3">
    <source>
        <dbReference type="EMBL" id="MBP2021931.1"/>
    </source>
</evidence>
<dbReference type="PANTHER" id="PTHR10587:SF128">
    <property type="entry name" value="POLYSACCHARIDE DEACETYLASE PDAB-RELATED"/>
    <property type="match status" value="1"/>
</dbReference>
<dbReference type="InterPro" id="IPR002509">
    <property type="entry name" value="NODB_dom"/>
</dbReference>
<evidence type="ECO:0000256" key="1">
    <source>
        <dbReference type="SAM" id="Phobius"/>
    </source>
</evidence>
<evidence type="ECO:0000313" key="4">
    <source>
        <dbReference type="Proteomes" id="UP001519308"/>
    </source>
</evidence>
<gene>
    <name evidence="3" type="ORF">J2Z44_001727</name>
</gene>
<protein>
    <submittedName>
        <fullName evidence="3">Polysaccharide deacetylase family sporulation protein PdaB</fullName>
    </submittedName>
</protein>
<dbReference type="Gene3D" id="3.20.20.370">
    <property type="entry name" value="Glycoside hydrolase/deacetylase"/>
    <property type="match status" value="1"/>
</dbReference>
<dbReference type="Proteomes" id="UP001519308">
    <property type="component" value="Unassembled WGS sequence"/>
</dbReference>
<dbReference type="Pfam" id="PF01522">
    <property type="entry name" value="Polysacc_deac_1"/>
    <property type="match status" value="1"/>
</dbReference>
<dbReference type="InterPro" id="IPR011330">
    <property type="entry name" value="Glyco_hydro/deAcase_b/a-brl"/>
</dbReference>
<dbReference type="SUPFAM" id="SSF88713">
    <property type="entry name" value="Glycoside hydrolase/deacetylase"/>
    <property type="match status" value="1"/>
</dbReference>
<keyword evidence="1" id="KW-0472">Membrane</keyword>
<keyword evidence="1" id="KW-0812">Transmembrane</keyword>
<dbReference type="RefSeq" id="WP_021281376.1">
    <property type="nucleotide sequence ID" value="NZ_JAGGLL010000011.1"/>
</dbReference>
<dbReference type="NCBIfam" id="TIGR02764">
    <property type="entry name" value="spore_ybaN_pdaB"/>
    <property type="match status" value="1"/>
</dbReference>
<organism evidence="3 4">
    <name type="scientific">Clostridium punense</name>
    <dbReference type="NCBI Taxonomy" id="1054297"/>
    <lineage>
        <taxon>Bacteria</taxon>
        <taxon>Bacillati</taxon>
        <taxon>Bacillota</taxon>
        <taxon>Clostridia</taxon>
        <taxon>Eubacteriales</taxon>
        <taxon>Clostridiaceae</taxon>
        <taxon>Clostridium</taxon>
    </lineage>
</organism>
<reference evidence="3 4" key="1">
    <citation type="submission" date="2021-03" db="EMBL/GenBank/DDBJ databases">
        <title>Genomic Encyclopedia of Type Strains, Phase IV (KMG-IV): sequencing the most valuable type-strain genomes for metagenomic binning, comparative biology and taxonomic classification.</title>
        <authorList>
            <person name="Goeker M."/>
        </authorList>
    </citation>
    <scope>NUCLEOTIDE SEQUENCE [LARGE SCALE GENOMIC DNA]</scope>
    <source>
        <strain evidence="3 4">DSM 28650</strain>
    </source>
</reference>
<dbReference type="InterPro" id="IPR050248">
    <property type="entry name" value="Polysacc_deacetylase_ArnD"/>
</dbReference>
<keyword evidence="1" id="KW-1133">Transmembrane helix</keyword>